<organism evidence="1 2">
    <name type="scientific">Ruegeria marisrubri</name>
    <dbReference type="NCBI Taxonomy" id="1685379"/>
    <lineage>
        <taxon>Bacteria</taxon>
        <taxon>Pseudomonadati</taxon>
        <taxon>Pseudomonadota</taxon>
        <taxon>Alphaproteobacteria</taxon>
        <taxon>Rhodobacterales</taxon>
        <taxon>Roseobacteraceae</taxon>
        <taxon>Ruegeria</taxon>
    </lineage>
</organism>
<protein>
    <recommendedName>
        <fullName evidence="3">Phospholipase A2</fullName>
    </recommendedName>
</protein>
<evidence type="ECO:0000313" key="1">
    <source>
        <dbReference type="EMBL" id="KUJ76401.1"/>
    </source>
</evidence>
<sequence>MRILEVAILATCLASPLTAQEFAQRLEMPGHRALMQAREGADLSPFETDGCSGGLSSSWELVADTFPDFASAHENAPPWEACCVIHDRAYHDAGGASEAEASYQARLTADEELQACVIRKGDERVDGIAEYYGVKPEQVRGAYETIARAMFMAVRFGGAPCTGLPWRWGFGYPDCTPFDALGDARE</sequence>
<evidence type="ECO:0000313" key="2">
    <source>
        <dbReference type="Proteomes" id="UP000053791"/>
    </source>
</evidence>
<dbReference type="OrthoDB" id="7855474at2"/>
<dbReference type="AlphaFoldDB" id="A0A0X3TMZ7"/>
<keyword evidence="2" id="KW-1185">Reference proteome</keyword>
<dbReference type="EMBL" id="LQBQ01000035">
    <property type="protein sequence ID" value="KUJ76401.1"/>
    <property type="molecule type" value="Genomic_DNA"/>
</dbReference>
<reference evidence="1 2" key="1">
    <citation type="submission" date="2015-12" db="EMBL/GenBank/DDBJ databases">
        <authorList>
            <person name="Shamseldin A."/>
            <person name="Moawad H."/>
            <person name="Abd El-Rahim W.M."/>
            <person name="Sadowsky M.J."/>
        </authorList>
    </citation>
    <scope>NUCLEOTIDE SEQUENCE [LARGE SCALE GENOMIC DNA]</scope>
    <source>
        <strain evidence="1 2">ZGT118</strain>
    </source>
</reference>
<gene>
    <name evidence="1" type="ORF">AVO45_11415</name>
</gene>
<name>A0A0X3TMZ7_9RHOB</name>
<dbReference type="Proteomes" id="UP000053791">
    <property type="component" value="Unassembled WGS sequence"/>
</dbReference>
<proteinExistence type="predicted"/>
<dbReference type="RefSeq" id="WP_068348201.1">
    <property type="nucleotide sequence ID" value="NZ_LQBQ01000035.1"/>
</dbReference>
<evidence type="ECO:0008006" key="3">
    <source>
        <dbReference type="Google" id="ProtNLM"/>
    </source>
</evidence>
<comment type="caution">
    <text evidence="1">The sequence shown here is derived from an EMBL/GenBank/DDBJ whole genome shotgun (WGS) entry which is preliminary data.</text>
</comment>
<accession>A0A0X3TMZ7</accession>
<dbReference type="STRING" id="1685379.AVO45_11415"/>